<feature type="compositionally biased region" description="Polar residues" evidence="4">
    <location>
        <begin position="81"/>
        <end position="92"/>
    </location>
</feature>
<dbReference type="GO" id="GO:0016787">
    <property type="term" value="F:hydrolase activity"/>
    <property type="evidence" value="ECO:0007669"/>
    <property type="project" value="UniProtKB-KW"/>
</dbReference>
<feature type="domain" description="Carboxylesterase type B" evidence="5">
    <location>
        <begin position="30"/>
        <end position="512"/>
    </location>
</feature>
<accession>A0A9P7S0V8</accession>
<dbReference type="SUPFAM" id="SSF53474">
    <property type="entry name" value="alpha/beta-Hydrolases"/>
    <property type="match status" value="1"/>
</dbReference>
<feature type="signal peptide" evidence="3">
    <location>
        <begin position="1"/>
        <end position="22"/>
    </location>
</feature>
<protein>
    <recommendedName>
        <fullName evidence="3">Carboxylic ester hydrolase</fullName>
        <ecNumber evidence="3">3.1.1.-</ecNumber>
    </recommendedName>
</protein>
<proteinExistence type="inferred from homology"/>
<sequence length="549" mass="59780">MLTPTILSLLAVFNFWEPFIAAQPTAPIVNLGYARYQGVFDGTTNITSFLGMRFAAAPVGKLRWQAPNPPLDENDKGVQKADTQPAQCSQAEQGYADRNPFRLNSTGHHNSGVERRQSGDAPTVPPTSEDCLFLNVQYPGNTVPITGLPVLVYIHGGGYVLSGASLYDGSYLIEQSSHEDIVVVLQYRLGLFGFLAGKEIKEDGALNAGLLDQNFAFRWIRQHISKFGGDPERVTLLGKSAGAGSVLQHIIAEDGKTSPQLFRGAIAISPFFPPQYKYDERIPKALYKQVVNEVNCTSAQDTLACLRSAETTALQDANAKMVLEGFYGTYTFVPVVDGEFITRRPTDALKRGKINGEFLYAVNNAEEGSIYVNTAATNPLGAGDFAAQLFPTLGSKEVAAVDRIYRDMGSPFDQQNLIIGDATFICPAYYLLDTFGDRAFKSEFAVPPANHLNDIPYYFPSASSLTPINFNNTDFIEAFVRSFVDFTVFLDPNVKINASTITPEWGLYRSNPGGVEMVFNKTAAGGEGEGEPDIRVGRSDGALLDRCSG</sequence>
<dbReference type="InterPro" id="IPR050309">
    <property type="entry name" value="Type-B_Carboxylest/Lipase"/>
</dbReference>
<evidence type="ECO:0000256" key="4">
    <source>
        <dbReference type="SAM" id="MobiDB-lite"/>
    </source>
</evidence>
<keyword evidence="2 3" id="KW-0378">Hydrolase</keyword>
<dbReference type="EC" id="3.1.1.-" evidence="3"/>
<keyword evidence="3" id="KW-0732">Signal</keyword>
<name>A0A9P7S0V8_9AGAR</name>
<evidence type="ECO:0000259" key="5">
    <source>
        <dbReference type="Pfam" id="PF00135"/>
    </source>
</evidence>
<keyword evidence="7" id="KW-1185">Reference proteome</keyword>
<dbReference type="Pfam" id="PF00135">
    <property type="entry name" value="COesterase"/>
    <property type="match status" value="1"/>
</dbReference>
<evidence type="ECO:0000256" key="2">
    <source>
        <dbReference type="ARBA" id="ARBA00022801"/>
    </source>
</evidence>
<dbReference type="AlphaFoldDB" id="A0A9P7S0V8"/>
<dbReference type="KEGG" id="more:E1B28_006926"/>
<organism evidence="6 7">
    <name type="scientific">Marasmius oreades</name>
    <name type="common">fairy-ring Marasmius</name>
    <dbReference type="NCBI Taxonomy" id="181124"/>
    <lineage>
        <taxon>Eukaryota</taxon>
        <taxon>Fungi</taxon>
        <taxon>Dikarya</taxon>
        <taxon>Basidiomycota</taxon>
        <taxon>Agaricomycotina</taxon>
        <taxon>Agaricomycetes</taxon>
        <taxon>Agaricomycetidae</taxon>
        <taxon>Agaricales</taxon>
        <taxon>Marasmiineae</taxon>
        <taxon>Marasmiaceae</taxon>
        <taxon>Marasmius</taxon>
    </lineage>
</organism>
<evidence type="ECO:0000256" key="3">
    <source>
        <dbReference type="RuleBase" id="RU361235"/>
    </source>
</evidence>
<evidence type="ECO:0000313" key="7">
    <source>
        <dbReference type="Proteomes" id="UP001049176"/>
    </source>
</evidence>
<dbReference type="EMBL" id="CM032184">
    <property type="protein sequence ID" value="KAG7093240.1"/>
    <property type="molecule type" value="Genomic_DNA"/>
</dbReference>
<dbReference type="InterPro" id="IPR019826">
    <property type="entry name" value="Carboxylesterase_B_AS"/>
</dbReference>
<comment type="caution">
    <text evidence="6">The sequence shown here is derived from an EMBL/GenBank/DDBJ whole genome shotgun (WGS) entry which is preliminary data.</text>
</comment>
<feature type="region of interest" description="Disordered" evidence="4">
    <location>
        <begin position="66"/>
        <end position="125"/>
    </location>
</feature>
<dbReference type="PANTHER" id="PTHR11559">
    <property type="entry name" value="CARBOXYLESTERASE"/>
    <property type="match status" value="1"/>
</dbReference>
<dbReference type="InterPro" id="IPR029058">
    <property type="entry name" value="AB_hydrolase_fold"/>
</dbReference>
<evidence type="ECO:0000256" key="1">
    <source>
        <dbReference type="ARBA" id="ARBA00005964"/>
    </source>
</evidence>
<dbReference type="Proteomes" id="UP001049176">
    <property type="component" value="Chromosome 4"/>
</dbReference>
<dbReference type="InterPro" id="IPR002018">
    <property type="entry name" value="CarbesteraseB"/>
</dbReference>
<dbReference type="Gene3D" id="3.40.50.1820">
    <property type="entry name" value="alpha/beta hydrolase"/>
    <property type="match status" value="1"/>
</dbReference>
<dbReference type="PROSITE" id="PS00122">
    <property type="entry name" value="CARBOXYLESTERASE_B_1"/>
    <property type="match status" value="1"/>
</dbReference>
<dbReference type="RefSeq" id="XP_043009710.1">
    <property type="nucleotide sequence ID" value="XM_043151630.1"/>
</dbReference>
<feature type="chain" id="PRO_5040537987" description="Carboxylic ester hydrolase" evidence="3">
    <location>
        <begin position="23"/>
        <end position="549"/>
    </location>
</feature>
<reference evidence="6" key="1">
    <citation type="journal article" date="2021" name="Genome Biol. Evol.">
        <title>The assembled and annotated genome of the fairy-ring fungus Marasmius oreades.</title>
        <authorList>
            <person name="Hiltunen M."/>
            <person name="Ament-Velasquez S.L."/>
            <person name="Johannesson H."/>
        </authorList>
    </citation>
    <scope>NUCLEOTIDE SEQUENCE</scope>
    <source>
        <strain evidence="6">03SP1</strain>
    </source>
</reference>
<gene>
    <name evidence="6" type="ORF">E1B28_006926</name>
</gene>
<evidence type="ECO:0000313" key="6">
    <source>
        <dbReference type="EMBL" id="KAG7093240.1"/>
    </source>
</evidence>
<comment type="similarity">
    <text evidence="1 3">Belongs to the type-B carboxylesterase/lipase family.</text>
</comment>
<dbReference type="GeneID" id="66076002"/>
<dbReference type="OrthoDB" id="408631at2759"/>